<dbReference type="InterPro" id="IPR001789">
    <property type="entry name" value="Sig_transdc_resp-reg_receiver"/>
</dbReference>
<dbReference type="PANTHER" id="PTHR43214">
    <property type="entry name" value="TWO-COMPONENT RESPONSE REGULATOR"/>
    <property type="match status" value="1"/>
</dbReference>
<dbReference type="SMART" id="SM00448">
    <property type="entry name" value="REC"/>
    <property type="match status" value="1"/>
</dbReference>
<feature type="domain" description="HTH luxR-type" evidence="6">
    <location>
        <begin position="169"/>
        <end position="234"/>
    </location>
</feature>
<dbReference type="InterPro" id="IPR016032">
    <property type="entry name" value="Sig_transdc_resp-reg_C-effctor"/>
</dbReference>
<dbReference type="InterPro" id="IPR036388">
    <property type="entry name" value="WH-like_DNA-bd_sf"/>
</dbReference>
<dbReference type="PANTHER" id="PTHR43214:SF41">
    <property type="entry name" value="NITRATE_NITRITE RESPONSE REGULATOR PROTEIN NARP"/>
    <property type="match status" value="1"/>
</dbReference>
<evidence type="ECO:0000256" key="3">
    <source>
        <dbReference type="ARBA" id="ARBA00023125"/>
    </source>
</evidence>
<protein>
    <submittedName>
        <fullName evidence="8">Response regulator transcription factor</fullName>
    </submittedName>
</protein>
<dbReference type="Pfam" id="PF00196">
    <property type="entry name" value="GerE"/>
    <property type="match status" value="1"/>
</dbReference>
<dbReference type="PROSITE" id="PS50043">
    <property type="entry name" value="HTH_LUXR_2"/>
    <property type="match status" value="1"/>
</dbReference>
<accession>A0ABU8W681</accession>
<dbReference type="Gene3D" id="3.40.50.2300">
    <property type="match status" value="1"/>
</dbReference>
<feature type="modified residue" description="4-aspartylphosphate" evidence="5">
    <location>
        <position position="82"/>
    </location>
</feature>
<keyword evidence="9" id="KW-1185">Reference proteome</keyword>
<dbReference type="InterPro" id="IPR011006">
    <property type="entry name" value="CheY-like_superfamily"/>
</dbReference>
<evidence type="ECO:0000259" key="7">
    <source>
        <dbReference type="PROSITE" id="PS50110"/>
    </source>
</evidence>
<dbReference type="CDD" id="cd06170">
    <property type="entry name" value="LuxR_C_like"/>
    <property type="match status" value="1"/>
</dbReference>
<proteinExistence type="predicted"/>
<dbReference type="CDD" id="cd17535">
    <property type="entry name" value="REC_NarL-like"/>
    <property type="match status" value="1"/>
</dbReference>
<dbReference type="InterPro" id="IPR039420">
    <property type="entry name" value="WalR-like"/>
</dbReference>
<dbReference type="SUPFAM" id="SSF46894">
    <property type="entry name" value="C-terminal effector domain of the bipartite response regulators"/>
    <property type="match status" value="1"/>
</dbReference>
<gene>
    <name evidence="8" type="ORF">WKW80_26350</name>
</gene>
<dbReference type="Pfam" id="PF00072">
    <property type="entry name" value="Response_reg"/>
    <property type="match status" value="1"/>
</dbReference>
<evidence type="ECO:0000313" key="9">
    <source>
        <dbReference type="Proteomes" id="UP001363010"/>
    </source>
</evidence>
<organism evidence="8 9">
    <name type="scientific">Variovorax humicola</name>
    <dbReference type="NCBI Taxonomy" id="1769758"/>
    <lineage>
        <taxon>Bacteria</taxon>
        <taxon>Pseudomonadati</taxon>
        <taxon>Pseudomonadota</taxon>
        <taxon>Betaproteobacteria</taxon>
        <taxon>Burkholderiales</taxon>
        <taxon>Comamonadaceae</taxon>
        <taxon>Variovorax</taxon>
    </lineage>
</organism>
<dbReference type="InterPro" id="IPR058245">
    <property type="entry name" value="NreC/VraR/RcsB-like_REC"/>
</dbReference>
<dbReference type="PRINTS" id="PR00038">
    <property type="entry name" value="HTHLUXR"/>
</dbReference>
<sequence>MVETVTTYNAALFVRSVGATPDTGEDKNMYSVVVVDDHPAIRLAVKSVLEGSGQFKVMAEVDNGPAALTIIREEHPDLAVLDLDLPRLSGLELIERLKGSQPRTKLLVLTGQQESIFAARAMQAGANGFMSKAEDLQSLVPAALAVLAGYSMFPNSALEVLSGIAGLSPDALLKSLSDRELTVLQNLARGMSNKEIADTLLISNKTVSSYKIRIFEKLGISSVVELVDFARVHHLIS</sequence>
<evidence type="ECO:0000259" key="6">
    <source>
        <dbReference type="PROSITE" id="PS50043"/>
    </source>
</evidence>
<evidence type="ECO:0000256" key="5">
    <source>
        <dbReference type="PROSITE-ProRule" id="PRU00169"/>
    </source>
</evidence>
<dbReference type="PROSITE" id="PS00622">
    <property type="entry name" value="HTH_LUXR_1"/>
    <property type="match status" value="1"/>
</dbReference>
<dbReference type="InterPro" id="IPR000792">
    <property type="entry name" value="Tscrpt_reg_LuxR_C"/>
</dbReference>
<dbReference type="SUPFAM" id="SSF52172">
    <property type="entry name" value="CheY-like"/>
    <property type="match status" value="1"/>
</dbReference>
<dbReference type="Gene3D" id="1.10.10.10">
    <property type="entry name" value="Winged helix-like DNA-binding domain superfamily/Winged helix DNA-binding domain"/>
    <property type="match status" value="1"/>
</dbReference>
<dbReference type="RefSeq" id="WP_340366535.1">
    <property type="nucleotide sequence ID" value="NZ_JBBKZV010000023.1"/>
</dbReference>
<evidence type="ECO:0000256" key="2">
    <source>
        <dbReference type="ARBA" id="ARBA00023015"/>
    </source>
</evidence>
<dbReference type="EMBL" id="JBBKZV010000023">
    <property type="protein sequence ID" value="MEJ8825503.1"/>
    <property type="molecule type" value="Genomic_DNA"/>
</dbReference>
<evidence type="ECO:0000256" key="4">
    <source>
        <dbReference type="ARBA" id="ARBA00023163"/>
    </source>
</evidence>
<keyword evidence="3" id="KW-0238">DNA-binding</keyword>
<keyword evidence="2" id="KW-0805">Transcription regulation</keyword>
<reference evidence="8 9" key="1">
    <citation type="submission" date="2024-03" db="EMBL/GenBank/DDBJ databases">
        <title>Novel species of the genus Variovorax.</title>
        <authorList>
            <person name="Liu Q."/>
            <person name="Xin Y.-H."/>
        </authorList>
    </citation>
    <scope>NUCLEOTIDE SEQUENCE [LARGE SCALE GENOMIC DNA]</scope>
    <source>
        <strain evidence="8 9">KACC 18501</strain>
    </source>
</reference>
<dbReference type="SMART" id="SM00421">
    <property type="entry name" value="HTH_LUXR"/>
    <property type="match status" value="1"/>
</dbReference>
<dbReference type="Proteomes" id="UP001363010">
    <property type="component" value="Unassembled WGS sequence"/>
</dbReference>
<keyword evidence="4" id="KW-0804">Transcription</keyword>
<name>A0ABU8W681_9BURK</name>
<comment type="caution">
    <text evidence="8">The sequence shown here is derived from an EMBL/GenBank/DDBJ whole genome shotgun (WGS) entry which is preliminary data.</text>
</comment>
<feature type="domain" description="Response regulatory" evidence="7">
    <location>
        <begin position="31"/>
        <end position="147"/>
    </location>
</feature>
<dbReference type="PROSITE" id="PS50110">
    <property type="entry name" value="RESPONSE_REGULATORY"/>
    <property type="match status" value="1"/>
</dbReference>
<evidence type="ECO:0000313" key="8">
    <source>
        <dbReference type="EMBL" id="MEJ8825503.1"/>
    </source>
</evidence>
<evidence type="ECO:0000256" key="1">
    <source>
        <dbReference type="ARBA" id="ARBA00022553"/>
    </source>
</evidence>
<keyword evidence="1 5" id="KW-0597">Phosphoprotein</keyword>